<dbReference type="InterPro" id="IPR044479">
    <property type="entry name" value="LGALDH-like"/>
</dbReference>
<comment type="caution">
    <text evidence="2">The sequence shown here is derived from an EMBL/GenBank/DDBJ whole genome shotgun (WGS) entry which is preliminary data.</text>
</comment>
<dbReference type="GO" id="GO:0010349">
    <property type="term" value="F:L-galactose dehydrogenase activity"/>
    <property type="evidence" value="ECO:0007669"/>
    <property type="project" value="InterPro"/>
</dbReference>
<protein>
    <recommendedName>
        <fullName evidence="1">NADP-dependent oxidoreductase domain-containing protein</fullName>
    </recommendedName>
</protein>
<dbReference type="PANTHER" id="PTHR42686:SF1">
    <property type="entry name" value="GH17980P-RELATED"/>
    <property type="match status" value="1"/>
</dbReference>
<dbReference type="EMBL" id="JAEHOC010000025">
    <property type="protein sequence ID" value="KAG2431139.1"/>
    <property type="molecule type" value="Genomic_DNA"/>
</dbReference>
<proteinExistence type="predicted"/>
<name>A0A835SQ47_CHLIN</name>
<dbReference type="PANTHER" id="PTHR42686">
    <property type="entry name" value="GH17980P-RELATED"/>
    <property type="match status" value="1"/>
</dbReference>
<evidence type="ECO:0000259" key="1">
    <source>
        <dbReference type="Pfam" id="PF00248"/>
    </source>
</evidence>
<evidence type="ECO:0000313" key="3">
    <source>
        <dbReference type="Proteomes" id="UP000650467"/>
    </source>
</evidence>
<accession>A0A835SQ47</accession>
<dbReference type="InterPro" id="IPR036812">
    <property type="entry name" value="NAD(P)_OxRdtase_dom_sf"/>
</dbReference>
<evidence type="ECO:0000313" key="2">
    <source>
        <dbReference type="EMBL" id="KAG2431139.1"/>
    </source>
</evidence>
<dbReference type="Proteomes" id="UP000650467">
    <property type="component" value="Unassembled WGS sequence"/>
</dbReference>
<dbReference type="InterPro" id="IPR023210">
    <property type="entry name" value="NADP_OxRdtase_dom"/>
</dbReference>
<feature type="domain" description="NADP-dependent oxidoreductase" evidence="1">
    <location>
        <begin position="25"/>
        <end position="293"/>
    </location>
</feature>
<organism evidence="2 3">
    <name type="scientific">Chlamydomonas incerta</name>
    <dbReference type="NCBI Taxonomy" id="51695"/>
    <lineage>
        <taxon>Eukaryota</taxon>
        <taxon>Viridiplantae</taxon>
        <taxon>Chlorophyta</taxon>
        <taxon>core chlorophytes</taxon>
        <taxon>Chlorophyceae</taxon>
        <taxon>CS clade</taxon>
        <taxon>Chlamydomonadales</taxon>
        <taxon>Chlamydomonadaceae</taxon>
        <taxon>Chlamydomonas</taxon>
    </lineage>
</organism>
<dbReference type="Pfam" id="PF00248">
    <property type="entry name" value="Aldo_ket_red"/>
    <property type="match status" value="1"/>
</dbReference>
<dbReference type="AlphaFoldDB" id="A0A835SQ47"/>
<sequence length="343" mass="35545">MAASAPTVQLPKRRLGKTGLEVSVMGFGASPLGGSFGHVDEAAAIAAVHAAFAAGVNFFDTSPYYGATRSETLLGKALQGLPRDQVVLATKVGRYGLNVEDFDFSAARVTASVRESLGRLQVEYLDLVYCHDVEFGDLDQVVNEALPALAALKAEGLVRHVGISGLPLGAFRYVLDKAPPGAVEVVLSYCHLCLNDTSLAGLLPYLEAKGVGVVAASALSMGMLTKAGPPEWHPAPPALRAAAVEAAALAESRGQRIEALGLRFAFRQPGVATTLVGMTTPEMVAQNVEAVAAALGLAAPADDKDKAEEAAADAAVTELEALFVARGVKDVTWPSGRPLPAGY</sequence>
<dbReference type="GO" id="GO:0005829">
    <property type="term" value="C:cytosol"/>
    <property type="evidence" value="ECO:0007669"/>
    <property type="project" value="TreeGrafter"/>
</dbReference>
<gene>
    <name evidence="2" type="ORF">HXX76_009669</name>
</gene>
<dbReference type="OrthoDB" id="48988at2759"/>
<dbReference type="CDD" id="cd19163">
    <property type="entry name" value="AKR_galDH"/>
    <property type="match status" value="1"/>
</dbReference>
<dbReference type="FunFam" id="3.20.20.100:FF:000011">
    <property type="entry name" value="Aldo/keto reductase"/>
    <property type="match status" value="1"/>
</dbReference>
<reference evidence="2" key="1">
    <citation type="journal article" date="2020" name="bioRxiv">
        <title>Comparative genomics of Chlamydomonas.</title>
        <authorList>
            <person name="Craig R.J."/>
            <person name="Hasan A.R."/>
            <person name="Ness R.W."/>
            <person name="Keightley P.D."/>
        </authorList>
    </citation>
    <scope>NUCLEOTIDE SEQUENCE</scope>
    <source>
        <strain evidence="2">SAG 7.73</strain>
    </source>
</reference>
<dbReference type="InterPro" id="IPR020471">
    <property type="entry name" value="AKR"/>
</dbReference>
<dbReference type="SUPFAM" id="SSF51430">
    <property type="entry name" value="NAD(P)-linked oxidoreductase"/>
    <property type="match status" value="1"/>
</dbReference>
<keyword evidence="3" id="KW-1185">Reference proteome</keyword>
<dbReference type="Gene3D" id="3.20.20.100">
    <property type="entry name" value="NADP-dependent oxidoreductase domain"/>
    <property type="match status" value="1"/>
</dbReference>